<evidence type="ECO:0000313" key="1">
    <source>
        <dbReference type="EMBL" id="KIX16009.1"/>
    </source>
</evidence>
<organism evidence="1 2">
    <name type="scientific">Dethiosulfatarculus sandiegensis</name>
    <dbReference type="NCBI Taxonomy" id="1429043"/>
    <lineage>
        <taxon>Bacteria</taxon>
        <taxon>Pseudomonadati</taxon>
        <taxon>Thermodesulfobacteriota</taxon>
        <taxon>Desulfarculia</taxon>
        <taxon>Desulfarculales</taxon>
        <taxon>Desulfarculaceae</taxon>
        <taxon>Dethiosulfatarculus</taxon>
    </lineage>
</organism>
<evidence type="ECO:0000313" key="2">
    <source>
        <dbReference type="Proteomes" id="UP000032233"/>
    </source>
</evidence>
<dbReference type="AlphaFoldDB" id="A0A0D2JCX9"/>
<sequence length="30" mass="3823">MIKFLKLKQMVIFSNQVFFIFYNSFLNKWF</sequence>
<protein>
    <submittedName>
        <fullName evidence="1">Uncharacterized protein</fullName>
    </submittedName>
</protein>
<comment type="caution">
    <text evidence="1">The sequence shown here is derived from an EMBL/GenBank/DDBJ whole genome shotgun (WGS) entry which is preliminary data.</text>
</comment>
<dbReference type="EMBL" id="AZAC01000001">
    <property type="protein sequence ID" value="KIX16009.1"/>
    <property type="molecule type" value="Genomic_DNA"/>
</dbReference>
<accession>A0A0D2JCX9</accession>
<keyword evidence="2" id="KW-1185">Reference proteome</keyword>
<gene>
    <name evidence="1" type="ORF">X474_00115</name>
</gene>
<dbReference type="Proteomes" id="UP000032233">
    <property type="component" value="Unassembled WGS sequence"/>
</dbReference>
<reference evidence="1 2" key="1">
    <citation type="submission" date="2013-11" db="EMBL/GenBank/DDBJ databases">
        <title>Metagenomic analysis of a methanogenic consortium involved in long chain n-alkane degradation.</title>
        <authorList>
            <person name="Davidova I.A."/>
            <person name="Callaghan A.V."/>
            <person name="Wawrik B."/>
            <person name="Pruitt S."/>
            <person name="Marks C."/>
            <person name="Duncan K.E."/>
            <person name="Suflita J.M."/>
        </authorList>
    </citation>
    <scope>NUCLEOTIDE SEQUENCE [LARGE SCALE GENOMIC DNA]</scope>
    <source>
        <strain evidence="1 2">SPR</strain>
    </source>
</reference>
<dbReference type="InParanoid" id="A0A0D2JCX9"/>
<proteinExistence type="predicted"/>
<name>A0A0D2JCX9_9BACT</name>
<dbReference type="STRING" id="1429043.X474_00115"/>